<evidence type="ECO:0000259" key="1">
    <source>
        <dbReference type="Pfam" id="PF02225"/>
    </source>
</evidence>
<feature type="domain" description="PA" evidence="1">
    <location>
        <begin position="110"/>
        <end position="192"/>
    </location>
</feature>
<keyword evidence="4" id="KW-1185">Reference proteome</keyword>
<dbReference type="InterPro" id="IPR003137">
    <property type="entry name" value="PA_domain"/>
</dbReference>
<dbReference type="EMBL" id="VDGT01000004">
    <property type="protein sequence ID" value="TNM32362.1"/>
    <property type="molecule type" value="Genomic_DNA"/>
</dbReference>
<dbReference type="Gene3D" id="3.50.30.30">
    <property type="match status" value="1"/>
</dbReference>
<proteinExistence type="predicted"/>
<dbReference type="InterPro" id="IPR007484">
    <property type="entry name" value="Peptidase_M28"/>
</dbReference>
<dbReference type="AlphaFoldDB" id="A0A5C4V905"/>
<dbReference type="SUPFAM" id="SSF53187">
    <property type="entry name" value="Zn-dependent exopeptidases"/>
    <property type="match status" value="1"/>
</dbReference>
<dbReference type="OrthoDB" id="345880at2"/>
<evidence type="ECO:0000313" key="4">
    <source>
        <dbReference type="Proteomes" id="UP000311713"/>
    </source>
</evidence>
<dbReference type="Pfam" id="PF04389">
    <property type="entry name" value="Peptidase_M28"/>
    <property type="match status" value="1"/>
</dbReference>
<organism evidence="3 4">
    <name type="scientific">Streptomyces sedi</name>
    <dbReference type="NCBI Taxonomy" id="555059"/>
    <lineage>
        <taxon>Bacteria</taxon>
        <taxon>Bacillati</taxon>
        <taxon>Actinomycetota</taxon>
        <taxon>Actinomycetes</taxon>
        <taxon>Kitasatosporales</taxon>
        <taxon>Streptomycetaceae</taxon>
        <taxon>Streptomyces</taxon>
    </lineage>
</organism>
<sequence length="441" mass="45140">MAAGLTAADTFRHLDAFQAAAEAADGHRAAGSRGHEISARHAARVLTGAGLRVGYERFTFPYRETLAERLTLLPTGEGNEAERHIPVRAMAYTGATAPGGLTAALTPVTAHGTGGAGCAAEDFAGLELTGRVALLERGECTYAEKQANAASAGAVAALVYNSEAGELAGTLGDPDPSALPVGGLTREDGLALLAAVAENPAAAVRLELRELVEDRETFNVIADTPGGDPATTVVVGAHLDSVAEGPGINDNASGAAAVLATALALAEHEPAGEHPHRVRFALWSAEEMGLRGAEHHVARLTPAEREATALYLNLDMAGSPNHGLFVHDGAGADERSAAVADDLAAFLGDGDASRTSAVPFNGRSDYAPFLEAGIPAGGTFAGGDGLKTAEEAALWGGTAGEPYDPCYHRACDTVENISTEALAAHTRALARAVGRYAWHLP</sequence>
<gene>
    <name evidence="3" type="ORF">FH715_07010</name>
</gene>
<dbReference type="Pfam" id="PF02225">
    <property type="entry name" value="PA"/>
    <property type="match status" value="1"/>
</dbReference>
<dbReference type="Gene3D" id="3.40.630.10">
    <property type="entry name" value="Zn peptidases"/>
    <property type="match status" value="1"/>
</dbReference>
<name>A0A5C4V905_9ACTN</name>
<dbReference type="Proteomes" id="UP000311713">
    <property type="component" value="Unassembled WGS sequence"/>
</dbReference>
<dbReference type="InterPro" id="IPR045175">
    <property type="entry name" value="M28_fam"/>
</dbReference>
<dbReference type="GO" id="GO:0008235">
    <property type="term" value="F:metalloexopeptidase activity"/>
    <property type="evidence" value="ECO:0007669"/>
    <property type="project" value="InterPro"/>
</dbReference>
<dbReference type="GO" id="GO:0006508">
    <property type="term" value="P:proteolysis"/>
    <property type="evidence" value="ECO:0007669"/>
    <property type="project" value="InterPro"/>
</dbReference>
<feature type="domain" description="Peptidase M28" evidence="2">
    <location>
        <begin position="219"/>
        <end position="432"/>
    </location>
</feature>
<protein>
    <submittedName>
        <fullName evidence="3">M28 family peptidase</fullName>
    </submittedName>
</protein>
<dbReference type="SUPFAM" id="SSF52025">
    <property type="entry name" value="PA domain"/>
    <property type="match status" value="1"/>
</dbReference>
<dbReference type="PANTHER" id="PTHR12147:SF26">
    <property type="entry name" value="PEPTIDASE M28 DOMAIN-CONTAINING PROTEIN"/>
    <property type="match status" value="1"/>
</dbReference>
<evidence type="ECO:0000259" key="2">
    <source>
        <dbReference type="Pfam" id="PF04389"/>
    </source>
</evidence>
<accession>A0A5C4V905</accession>
<dbReference type="InterPro" id="IPR046450">
    <property type="entry name" value="PA_dom_sf"/>
</dbReference>
<dbReference type="PANTHER" id="PTHR12147">
    <property type="entry name" value="METALLOPEPTIDASE M28 FAMILY MEMBER"/>
    <property type="match status" value="1"/>
</dbReference>
<comment type="caution">
    <text evidence="3">The sequence shown here is derived from an EMBL/GenBank/DDBJ whole genome shotgun (WGS) entry which is preliminary data.</text>
</comment>
<reference evidence="3 4" key="1">
    <citation type="submission" date="2019-06" db="EMBL/GenBank/DDBJ databases">
        <title>Draft genome of Streptomyces sedi sp. JCM16909.</title>
        <authorList>
            <person name="Klykleung N."/>
            <person name="Tanasupawat S."/>
            <person name="Kudo T."/>
            <person name="Yuki M."/>
            <person name="Ohkuma M."/>
        </authorList>
    </citation>
    <scope>NUCLEOTIDE SEQUENCE [LARGE SCALE GENOMIC DNA]</scope>
    <source>
        <strain evidence="3 4">JCM 16909</strain>
    </source>
</reference>
<evidence type="ECO:0000313" key="3">
    <source>
        <dbReference type="EMBL" id="TNM32362.1"/>
    </source>
</evidence>